<protein>
    <submittedName>
        <fullName evidence="2">Uncharacterized protein</fullName>
    </submittedName>
</protein>
<sequence length="69" mass="7696">MDRLRGEGYEGRGGGREIASEEYADESSWVDFEEENDEEKKGVKRKGKSRKEEDGKGGIPAMVEDKGSN</sequence>
<comment type="caution">
    <text evidence="2">The sequence shown here is derived from an EMBL/GenBank/DDBJ whole genome shotgun (WGS) entry which is preliminary data.</text>
</comment>
<proteinExistence type="predicted"/>
<accession>A0A8K0IFW7</accession>
<evidence type="ECO:0000313" key="3">
    <source>
        <dbReference type="Proteomes" id="UP000797356"/>
    </source>
</evidence>
<keyword evidence="3" id="KW-1185">Reference proteome</keyword>
<feature type="compositionally biased region" description="Basic and acidic residues" evidence="1">
    <location>
        <begin position="1"/>
        <end position="19"/>
    </location>
</feature>
<dbReference type="Proteomes" id="UP000797356">
    <property type="component" value="Chromosome 7"/>
</dbReference>
<evidence type="ECO:0000256" key="1">
    <source>
        <dbReference type="SAM" id="MobiDB-lite"/>
    </source>
</evidence>
<dbReference type="AlphaFoldDB" id="A0A8K0IFW7"/>
<organism evidence="2 3">
    <name type="scientific">Cocos nucifera</name>
    <name type="common">Coconut palm</name>
    <dbReference type="NCBI Taxonomy" id="13894"/>
    <lineage>
        <taxon>Eukaryota</taxon>
        <taxon>Viridiplantae</taxon>
        <taxon>Streptophyta</taxon>
        <taxon>Embryophyta</taxon>
        <taxon>Tracheophyta</taxon>
        <taxon>Spermatophyta</taxon>
        <taxon>Magnoliopsida</taxon>
        <taxon>Liliopsida</taxon>
        <taxon>Arecaceae</taxon>
        <taxon>Arecoideae</taxon>
        <taxon>Cocoseae</taxon>
        <taxon>Attaleinae</taxon>
        <taxon>Cocos</taxon>
    </lineage>
</organism>
<reference evidence="2" key="1">
    <citation type="journal article" date="2017" name="Gigascience">
        <title>The genome draft of coconut (Cocos nucifera).</title>
        <authorList>
            <person name="Xiao Y."/>
            <person name="Xu P."/>
            <person name="Fan H."/>
            <person name="Baudouin L."/>
            <person name="Xia W."/>
            <person name="Bocs S."/>
            <person name="Xu J."/>
            <person name="Li Q."/>
            <person name="Guo A."/>
            <person name="Zhou L."/>
            <person name="Li J."/>
            <person name="Wu Y."/>
            <person name="Ma Z."/>
            <person name="Armero A."/>
            <person name="Issali A.E."/>
            <person name="Liu N."/>
            <person name="Peng M."/>
            <person name="Yang Y."/>
        </authorList>
    </citation>
    <scope>NUCLEOTIDE SEQUENCE</scope>
    <source>
        <tissue evidence="2">Spear leaf of Hainan Tall coconut</tissue>
    </source>
</reference>
<evidence type="ECO:0000313" key="2">
    <source>
        <dbReference type="EMBL" id="KAG1355291.1"/>
    </source>
</evidence>
<gene>
    <name evidence="2" type="ORF">COCNU_07G014030</name>
</gene>
<dbReference type="EMBL" id="CM017878">
    <property type="protein sequence ID" value="KAG1355291.1"/>
    <property type="molecule type" value="Genomic_DNA"/>
</dbReference>
<reference evidence="2" key="2">
    <citation type="submission" date="2019-07" db="EMBL/GenBank/DDBJ databases">
        <authorList>
            <person name="Yang Y."/>
            <person name="Bocs S."/>
            <person name="Baudouin L."/>
        </authorList>
    </citation>
    <scope>NUCLEOTIDE SEQUENCE</scope>
    <source>
        <tissue evidence="2">Spear leaf of Hainan Tall coconut</tissue>
    </source>
</reference>
<feature type="region of interest" description="Disordered" evidence="1">
    <location>
        <begin position="1"/>
        <end position="69"/>
    </location>
</feature>
<name>A0A8K0IFW7_COCNU</name>